<dbReference type="InterPro" id="IPR002346">
    <property type="entry name" value="Mopterin_DH_FAD-bd"/>
</dbReference>
<dbReference type="RefSeq" id="WP_233720660.1">
    <property type="nucleotide sequence ID" value="NZ_JAJUWU010000017.1"/>
</dbReference>
<dbReference type="Proteomes" id="UP001139035">
    <property type="component" value="Unassembled WGS sequence"/>
</dbReference>
<dbReference type="Gene3D" id="3.30.43.10">
    <property type="entry name" value="Uridine Diphospho-n-acetylenolpyruvylglucosamine Reductase, domain 2"/>
    <property type="match status" value="1"/>
</dbReference>
<dbReference type="InterPro" id="IPR051312">
    <property type="entry name" value="Diverse_Substr_Oxidored"/>
</dbReference>
<dbReference type="Gene3D" id="3.30.390.50">
    <property type="entry name" value="CO dehydrogenase flavoprotein, C-terminal domain"/>
    <property type="match status" value="1"/>
</dbReference>
<protein>
    <submittedName>
        <fullName evidence="5">FAD binding domain-containing protein</fullName>
    </submittedName>
</protein>
<dbReference type="GO" id="GO:0016491">
    <property type="term" value="F:oxidoreductase activity"/>
    <property type="evidence" value="ECO:0007669"/>
    <property type="project" value="UniProtKB-KW"/>
</dbReference>
<keyword evidence="3" id="KW-0560">Oxidoreductase</keyword>
<dbReference type="InterPro" id="IPR036318">
    <property type="entry name" value="FAD-bd_PCMH-like_sf"/>
</dbReference>
<name>A0A9X1P3L2_9HYPH</name>
<dbReference type="GO" id="GO:0071949">
    <property type="term" value="F:FAD binding"/>
    <property type="evidence" value="ECO:0007669"/>
    <property type="project" value="InterPro"/>
</dbReference>
<dbReference type="SUPFAM" id="SSF56176">
    <property type="entry name" value="FAD-binding/transporter-associated domain-like"/>
    <property type="match status" value="1"/>
</dbReference>
<evidence type="ECO:0000259" key="4">
    <source>
        <dbReference type="PROSITE" id="PS51387"/>
    </source>
</evidence>
<dbReference type="InterPro" id="IPR036683">
    <property type="entry name" value="CO_DH_flav_C_dom_sf"/>
</dbReference>
<dbReference type="Pfam" id="PF03450">
    <property type="entry name" value="CO_deh_flav_C"/>
    <property type="match status" value="1"/>
</dbReference>
<dbReference type="InterPro" id="IPR016166">
    <property type="entry name" value="FAD-bd_PCMH"/>
</dbReference>
<reference evidence="5" key="1">
    <citation type="submission" date="2022-01" db="EMBL/GenBank/DDBJ databases">
        <title>Jiella avicenniae sp. nov., a novel endophytic bacterium isolated from bark of Avicennia marina.</title>
        <authorList>
            <person name="Tuo L."/>
        </authorList>
    </citation>
    <scope>NUCLEOTIDE SEQUENCE</scope>
    <source>
        <strain evidence="5">CBK1P-4</strain>
    </source>
</reference>
<dbReference type="InterPro" id="IPR016169">
    <property type="entry name" value="FAD-bd_PCMH_sub2"/>
</dbReference>
<evidence type="ECO:0000256" key="3">
    <source>
        <dbReference type="ARBA" id="ARBA00023002"/>
    </source>
</evidence>
<proteinExistence type="predicted"/>
<comment type="caution">
    <text evidence="5">The sequence shown here is derived from an EMBL/GenBank/DDBJ whole genome shotgun (WGS) entry which is preliminary data.</text>
</comment>
<keyword evidence="2" id="KW-0274">FAD</keyword>
<accession>A0A9X1P3L2</accession>
<gene>
    <name evidence="5" type="ORF">LZD57_16915</name>
</gene>
<keyword evidence="6" id="KW-1185">Reference proteome</keyword>
<dbReference type="PROSITE" id="PS51387">
    <property type="entry name" value="FAD_PCMH"/>
    <property type="match status" value="1"/>
</dbReference>
<evidence type="ECO:0000313" key="6">
    <source>
        <dbReference type="Proteomes" id="UP001139035"/>
    </source>
</evidence>
<evidence type="ECO:0000313" key="5">
    <source>
        <dbReference type="EMBL" id="MCE7029671.1"/>
    </source>
</evidence>
<evidence type="ECO:0000256" key="1">
    <source>
        <dbReference type="ARBA" id="ARBA00022630"/>
    </source>
</evidence>
<dbReference type="InterPro" id="IPR016167">
    <property type="entry name" value="FAD-bd_PCMH_sub1"/>
</dbReference>
<dbReference type="AlphaFoldDB" id="A0A9X1P3L2"/>
<dbReference type="SMART" id="SM01092">
    <property type="entry name" value="CO_deh_flav_C"/>
    <property type="match status" value="1"/>
</dbReference>
<dbReference type="EMBL" id="JAJUWU010000017">
    <property type="protein sequence ID" value="MCE7029671.1"/>
    <property type="molecule type" value="Genomic_DNA"/>
</dbReference>
<keyword evidence="1" id="KW-0285">Flavoprotein</keyword>
<dbReference type="PANTHER" id="PTHR42659:SF2">
    <property type="entry name" value="XANTHINE DEHYDROGENASE SUBUNIT C-RELATED"/>
    <property type="match status" value="1"/>
</dbReference>
<evidence type="ECO:0000256" key="2">
    <source>
        <dbReference type="ARBA" id="ARBA00022827"/>
    </source>
</evidence>
<dbReference type="PANTHER" id="PTHR42659">
    <property type="entry name" value="XANTHINE DEHYDROGENASE SUBUNIT C-RELATED"/>
    <property type="match status" value="1"/>
</dbReference>
<dbReference type="Pfam" id="PF00941">
    <property type="entry name" value="FAD_binding_5"/>
    <property type="match status" value="1"/>
</dbReference>
<dbReference type="InterPro" id="IPR005107">
    <property type="entry name" value="CO_DH_flav_C"/>
</dbReference>
<sequence length="269" mass="27804">MLDRVDVPSDLNAALETLAGCRAGAILSGGTLLMPEINTRATGLTTLVSLKKLDLAGISVSGTRVTIGATTTLDAFGRDERLALLKPVVESIASPPVRNMASVAGNLFAAQPYGDLAVALLALDAEVEIAGPKGKRQAPVSEIVKKGVAADEIVTALTFDLPDGGSWFYAKTMRRNTNSAAIVCVAARVQVEGGVVKSASIALGGAGPRPLRVPSVEAALVGKPLDAESVTAAAAKFEADCEPFTDAYASAWYRTRVIPVHIRRALVGA</sequence>
<organism evidence="5 6">
    <name type="scientific">Jiella avicenniae</name>
    <dbReference type="NCBI Taxonomy" id="2907202"/>
    <lineage>
        <taxon>Bacteria</taxon>
        <taxon>Pseudomonadati</taxon>
        <taxon>Pseudomonadota</taxon>
        <taxon>Alphaproteobacteria</taxon>
        <taxon>Hyphomicrobiales</taxon>
        <taxon>Aurantimonadaceae</taxon>
        <taxon>Jiella</taxon>
    </lineage>
</organism>
<feature type="domain" description="FAD-binding PCMH-type" evidence="4">
    <location>
        <begin position="1"/>
        <end position="164"/>
    </location>
</feature>
<dbReference type="Gene3D" id="3.30.465.10">
    <property type="match status" value="1"/>
</dbReference>
<dbReference type="SUPFAM" id="SSF55447">
    <property type="entry name" value="CO dehydrogenase flavoprotein C-terminal domain-like"/>
    <property type="match status" value="1"/>
</dbReference>